<evidence type="ECO:0000256" key="3">
    <source>
        <dbReference type="ARBA" id="ARBA00023235"/>
    </source>
</evidence>
<evidence type="ECO:0000313" key="6">
    <source>
        <dbReference type="Proteomes" id="UP001297580"/>
    </source>
</evidence>
<feature type="domain" description="Alanine racemase N-terminal" evidence="4">
    <location>
        <begin position="10"/>
        <end position="227"/>
    </location>
</feature>
<evidence type="ECO:0000313" key="5">
    <source>
        <dbReference type="EMBL" id="WMV74909.1"/>
    </source>
</evidence>
<evidence type="ECO:0000256" key="2">
    <source>
        <dbReference type="ARBA" id="ARBA00022898"/>
    </source>
</evidence>
<organism evidence="5 6">
    <name type="scientific">Geobacillus thermodenitrificans</name>
    <dbReference type="NCBI Taxonomy" id="33940"/>
    <lineage>
        <taxon>Bacteria</taxon>
        <taxon>Bacillati</taxon>
        <taxon>Bacillota</taxon>
        <taxon>Bacilli</taxon>
        <taxon>Bacillales</taxon>
        <taxon>Anoxybacillaceae</taxon>
        <taxon>Geobacillus</taxon>
    </lineage>
</organism>
<comment type="cofactor">
    <cofactor evidence="1">
        <name>pyridoxal 5'-phosphate</name>
        <dbReference type="ChEBI" id="CHEBI:597326"/>
    </cofactor>
</comment>
<dbReference type="CDD" id="cd06815">
    <property type="entry name" value="PLPDE_III_AR_like_1"/>
    <property type="match status" value="1"/>
</dbReference>
<evidence type="ECO:0000256" key="1">
    <source>
        <dbReference type="ARBA" id="ARBA00001933"/>
    </source>
</evidence>
<dbReference type="Proteomes" id="UP001297580">
    <property type="component" value="Chromosome"/>
</dbReference>
<proteinExistence type="predicted"/>
<keyword evidence="6" id="KW-1185">Reference proteome</keyword>
<sequence>MDRYPRVTWDEKKLIHNARVLNAICKHHVEWIPVTKSVGANIEIVDSLYKQGYRKFADSRLQNLKAIKEYDSSINTCLLRIPGIHEIKDVITWADCSLVSEYKVIEALNQEALSQGKIHHIILMIELGDLREGIMPEELMDIGKHILKFPAIHWLGIGTNLTCFGGVLPTSDKLAQLVQLKESVEKKLGYHLSVISGGNSSSLHLLMSGEMPREINHLRLGESLFFGRETAFSKQIPGMHHDIFLLEAEVIEIKDKPSYPQGIIVKNAFGETPHFTDKGIRRRAILALGEQDVPLSELTPVKNGIEIIGGSSDHAILDVTEHHDQIQVGSILSFQMSYKALLHAMTSNYIYKKKINSVYEPLISSDQSFE</sequence>
<keyword evidence="3" id="KW-0413">Isomerase</keyword>
<dbReference type="SUPFAM" id="SSF51419">
    <property type="entry name" value="PLP-binding barrel"/>
    <property type="match status" value="1"/>
</dbReference>
<dbReference type="InterPro" id="IPR000821">
    <property type="entry name" value="Ala_racemase"/>
</dbReference>
<dbReference type="Gene3D" id="3.20.20.10">
    <property type="entry name" value="Alanine racemase"/>
    <property type="match status" value="1"/>
</dbReference>
<dbReference type="GeneID" id="87623867"/>
<dbReference type="PANTHER" id="PTHR30511">
    <property type="entry name" value="ALANINE RACEMASE"/>
    <property type="match status" value="1"/>
</dbReference>
<dbReference type="RefSeq" id="WP_008880524.1">
    <property type="nucleotide sequence ID" value="NZ_CP017690.1"/>
</dbReference>
<dbReference type="PANTHER" id="PTHR30511:SF3">
    <property type="entry name" value="LYSINE RACEMASE"/>
    <property type="match status" value="1"/>
</dbReference>
<keyword evidence="2" id="KW-0663">Pyridoxal phosphate</keyword>
<name>A0ABY9QBX3_GEOTD</name>
<reference evidence="5 6" key="1">
    <citation type="submission" date="2023-08" db="EMBL/GenBank/DDBJ databases">
        <title>Complete genome sequence of Geobacillus thermodenitrificans K1041, a genetically tractable strain representative of the genus Geobacillus.</title>
        <authorList>
            <person name="Kani S."/>
            <person name="Suzuki H."/>
        </authorList>
    </citation>
    <scope>NUCLEOTIDE SEQUENCE [LARGE SCALE GENOMIC DNA]</scope>
    <source>
        <strain evidence="5 6">K1041</strain>
    </source>
</reference>
<protein>
    <submittedName>
        <fullName evidence="5">Alanine/ornithine racemase family PLP-dependent enzyme</fullName>
    </submittedName>
</protein>
<accession>A0ABY9QBX3</accession>
<dbReference type="EMBL" id="CP133461">
    <property type="protein sequence ID" value="WMV74909.1"/>
    <property type="molecule type" value="Genomic_DNA"/>
</dbReference>
<evidence type="ECO:0000259" key="4">
    <source>
        <dbReference type="Pfam" id="PF01168"/>
    </source>
</evidence>
<dbReference type="Pfam" id="PF01168">
    <property type="entry name" value="Ala_racemase_N"/>
    <property type="match status" value="1"/>
</dbReference>
<dbReference type="InterPro" id="IPR001608">
    <property type="entry name" value="Ala_racemase_N"/>
</dbReference>
<gene>
    <name evidence="5" type="ORF">HSX42_11460</name>
</gene>
<dbReference type="InterPro" id="IPR029066">
    <property type="entry name" value="PLP-binding_barrel"/>
</dbReference>